<feature type="region of interest" description="Disordered" evidence="1">
    <location>
        <begin position="432"/>
        <end position="458"/>
    </location>
</feature>
<accession>A0A9P4MJL4</accession>
<dbReference type="Proteomes" id="UP000799439">
    <property type="component" value="Unassembled WGS sequence"/>
</dbReference>
<keyword evidence="2" id="KW-0732">Signal</keyword>
<name>A0A9P4MJL4_9PEZI</name>
<evidence type="ECO:0000256" key="1">
    <source>
        <dbReference type="SAM" id="MobiDB-lite"/>
    </source>
</evidence>
<feature type="region of interest" description="Disordered" evidence="1">
    <location>
        <begin position="169"/>
        <end position="219"/>
    </location>
</feature>
<evidence type="ECO:0000313" key="4">
    <source>
        <dbReference type="Proteomes" id="UP000799439"/>
    </source>
</evidence>
<feature type="compositionally biased region" description="Low complexity" evidence="1">
    <location>
        <begin position="245"/>
        <end position="278"/>
    </location>
</feature>
<organism evidence="3 4">
    <name type="scientific">Myriangium duriaei CBS 260.36</name>
    <dbReference type="NCBI Taxonomy" id="1168546"/>
    <lineage>
        <taxon>Eukaryota</taxon>
        <taxon>Fungi</taxon>
        <taxon>Dikarya</taxon>
        <taxon>Ascomycota</taxon>
        <taxon>Pezizomycotina</taxon>
        <taxon>Dothideomycetes</taxon>
        <taxon>Dothideomycetidae</taxon>
        <taxon>Myriangiales</taxon>
        <taxon>Myriangiaceae</taxon>
        <taxon>Myriangium</taxon>
    </lineage>
</organism>
<feature type="compositionally biased region" description="Polar residues" evidence="1">
    <location>
        <begin position="181"/>
        <end position="213"/>
    </location>
</feature>
<feature type="signal peptide" evidence="2">
    <location>
        <begin position="1"/>
        <end position="19"/>
    </location>
</feature>
<feature type="chain" id="PRO_5040118349" evidence="2">
    <location>
        <begin position="20"/>
        <end position="766"/>
    </location>
</feature>
<dbReference type="EMBL" id="ML996086">
    <property type="protein sequence ID" value="KAF2152189.1"/>
    <property type="molecule type" value="Genomic_DNA"/>
</dbReference>
<proteinExistence type="predicted"/>
<gene>
    <name evidence="3" type="ORF">K461DRAFT_268172</name>
</gene>
<feature type="compositionally biased region" description="Polar residues" evidence="1">
    <location>
        <begin position="232"/>
        <end position="244"/>
    </location>
</feature>
<reference evidence="3" key="1">
    <citation type="journal article" date="2020" name="Stud. Mycol.">
        <title>101 Dothideomycetes genomes: a test case for predicting lifestyles and emergence of pathogens.</title>
        <authorList>
            <person name="Haridas S."/>
            <person name="Albert R."/>
            <person name="Binder M."/>
            <person name="Bloem J."/>
            <person name="Labutti K."/>
            <person name="Salamov A."/>
            <person name="Andreopoulos B."/>
            <person name="Baker S."/>
            <person name="Barry K."/>
            <person name="Bills G."/>
            <person name="Bluhm B."/>
            <person name="Cannon C."/>
            <person name="Castanera R."/>
            <person name="Culley D."/>
            <person name="Daum C."/>
            <person name="Ezra D."/>
            <person name="Gonzalez J."/>
            <person name="Henrissat B."/>
            <person name="Kuo A."/>
            <person name="Liang C."/>
            <person name="Lipzen A."/>
            <person name="Lutzoni F."/>
            <person name="Magnuson J."/>
            <person name="Mondo S."/>
            <person name="Nolan M."/>
            <person name="Ohm R."/>
            <person name="Pangilinan J."/>
            <person name="Park H.-J."/>
            <person name="Ramirez L."/>
            <person name="Alfaro M."/>
            <person name="Sun H."/>
            <person name="Tritt A."/>
            <person name="Yoshinaga Y."/>
            <person name="Zwiers L.-H."/>
            <person name="Turgeon B."/>
            <person name="Goodwin S."/>
            <person name="Spatafora J."/>
            <person name="Crous P."/>
            <person name="Grigoriev I."/>
        </authorList>
    </citation>
    <scope>NUCLEOTIDE SEQUENCE</scope>
    <source>
        <strain evidence="3">CBS 260.36</strain>
    </source>
</reference>
<comment type="caution">
    <text evidence="3">The sequence shown here is derived from an EMBL/GenBank/DDBJ whole genome shotgun (WGS) entry which is preliminary data.</text>
</comment>
<evidence type="ECO:0000256" key="2">
    <source>
        <dbReference type="SAM" id="SignalP"/>
    </source>
</evidence>
<protein>
    <submittedName>
        <fullName evidence="3">Uncharacterized protein</fullName>
    </submittedName>
</protein>
<feature type="compositionally biased region" description="Low complexity" evidence="1">
    <location>
        <begin position="169"/>
        <end position="180"/>
    </location>
</feature>
<evidence type="ECO:0000313" key="3">
    <source>
        <dbReference type="EMBL" id="KAF2152189.1"/>
    </source>
</evidence>
<feature type="region of interest" description="Disordered" evidence="1">
    <location>
        <begin position="231"/>
        <end position="278"/>
    </location>
</feature>
<keyword evidence="4" id="KW-1185">Reference proteome</keyword>
<sequence length="766" mass="81441">MMTLLSFLFVTFLFGQALADLAGGVTKNTCVSSDISFLKSASSDSVYFCNYFVAQPRVGSPFIKLDARGTFNACQCIKDQSKPPPAPKVTPLPAGTSIGPEDCIATDVTILHKSFVNVKAFCQFYSANPTAGNEKPPISSLSSSRIRNACHCVVPSLVFSTGPSSSVASISKSARSNSVNTASPTTTIKTNNKATPTSRPDITTFTSSRKLGQTTTTKSSTKVASSISYSKLSTHTSTNKSQSGSTTNRSHITSSSRRISASSSMSATTSAPKTTSPPFVIKVRTSNTTIDGSYLKLWSYGGEWDGAMATSNISAAGLFMMNFTTSSLMEYGGQDVGYTAAMNTPWGNQFIWITSQNPLSYDPAWYAKCNLSSSNLITCTDRDSVSYTPVMDLRLYNLLWMVSTANLTANTVRVSLYADYDLPAEAVPTTISTTHRPQSSTSMTATPTPQIVTPSPRSLPSSAPFGLRINSTNIALNGTYVNLDRSETGYCTATTSNMTVASNFVLTTSDESLISYGGSDACGAGALAVTYDLNAEMIFSYNTSTTGNISTDSTSCSLSSANLLSCVDKDGHSYTPMIKAGSVNSLSWFPTKTPPQGYAVVSLHAVFGILPFTIQMQSNLSTVNNLYISSYGGSQYDELDVFSATSTSTPRNFSMDPDNQHLVENIANPGFIATIVTVGTASPPLVCTAVSTEWKFGLYWALCSMASDGLITCTDQNGKGYIPFTQPNGNSFFLYWVPLGDNAPSSWAPAFMFGAWPGIASGSLAS</sequence>
<dbReference type="AlphaFoldDB" id="A0A9P4MJL4"/>